<accession>B9W4B7</accession>
<gene>
    <name evidence="1" type="primary">HzNVorf106-like</name>
</gene>
<protein>
    <submittedName>
        <fullName evidence="1">HzNVORF106-like protein</fullName>
    </submittedName>
</protein>
<sequence length="262" mass="30374">LKSYSNHSNTNDSNDTHDNQIHSQELANMNLISRENLHIYLGTLPYTITYNSNDIERLTQYISHTINYAWNFIESSQFTSLFDNASSIAINMVSTILKYNNFPGIDKCPVLVTENNILLSEPIVVMTNPTKMIAFRNNKDYSSENQLCVMVSQKLVRECWKVCYVPQVSFDDVTRYETYQDVVNFTHKHMNEIPMQKELLQIFVVADHAASHCMEELAFNNTDYINHINFAESFYTVHSKLRIKCKINAKRSPFTIFNNANL</sequence>
<reference evidence="1" key="1">
    <citation type="journal article" date="2009" name="Science">
        <title>Polydnaviruses of Braconid Wasps Derive from an Ancestral Nudivirus.</title>
        <authorList>
            <person name="Bezier A."/>
            <person name="Annaheim M."/>
            <person name="Herbiniere J."/>
            <person name="Wetterwald C."/>
            <person name="Gyapay G."/>
            <person name="Bernard-Samain S."/>
            <person name="Wincker P."/>
            <person name="Roditi I."/>
            <person name="Heller M."/>
            <person name="Belgahzi M."/>
            <person name="Pfister-Wilhem R."/>
            <person name="Periquet G."/>
            <person name="Dupuy C."/>
            <person name="Huguet E."/>
            <person name="Volkoff A.N."/>
            <person name="Lanzrein B."/>
            <person name="Drezen J.M."/>
        </authorList>
    </citation>
    <scope>NUCLEOTIDE SEQUENCE</scope>
    <source>
        <tissue evidence="1">Ovary</tissue>
    </source>
</reference>
<organism evidence="1">
    <name type="scientific">Chelonus inanitus</name>
    <dbReference type="NCBI Taxonomy" id="49201"/>
    <lineage>
        <taxon>Eukaryota</taxon>
        <taxon>Metazoa</taxon>
        <taxon>Ecdysozoa</taxon>
        <taxon>Arthropoda</taxon>
        <taxon>Hexapoda</taxon>
        <taxon>Insecta</taxon>
        <taxon>Pterygota</taxon>
        <taxon>Neoptera</taxon>
        <taxon>Endopterygota</taxon>
        <taxon>Hymenoptera</taxon>
        <taxon>Apocrita</taxon>
        <taxon>Ichneumonoidea</taxon>
        <taxon>Braconidae</taxon>
        <taxon>Cheloninae</taxon>
        <taxon>Chelonus</taxon>
    </lineage>
</organism>
<evidence type="ECO:0000313" key="1">
    <source>
        <dbReference type="EMBL" id="CAR40201.1"/>
    </source>
</evidence>
<dbReference type="AlphaFoldDB" id="B9W4B7"/>
<proteinExistence type="evidence at transcript level"/>
<dbReference type="EMBL" id="FM201593">
    <property type="protein sequence ID" value="CAR40201.1"/>
    <property type="molecule type" value="mRNA"/>
</dbReference>
<feature type="non-terminal residue" evidence="1">
    <location>
        <position position="1"/>
    </location>
</feature>
<name>B9W4B7_9HYME</name>